<keyword evidence="3" id="KW-1185">Reference proteome</keyword>
<protein>
    <recommendedName>
        <fullName evidence="4">YcxB-like protein</fullName>
    </recommendedName>
</protein>
<accession>A0A4R6SY75</accession>
<dbReference type="Proteomes" id="UP000295620">
    <property type="component" value="Unassembled WGS sequence"/>
</dbReference>
<sequence>MKLEVTLNEEDLLNQSLFAASKSEQLKKKRRESLVFVFGCFVVISVLSTFKKDSSMPWWGFILIGLGFVGLYALYQPSLYKRHYRKTIAEIYKNRIGKVDQIEFGNNKMFHQDYIGESTVGLEHLEHVYEIGAYFFLRFKTDETVVLPKAQIPVEDFRIVLNQIINKYQLPFTQELDWKFK</sequence>
<evidence type="ECO:0008006" key="4">
    <source>
        <dbReference type="Google" id="ProtNLM"/>
    </source>
</evidence>
<organism evidence="2 3">
    <name type="scientific">Pedobacter metabolipauper</name>
    <dbReference type="NCBI Taxonomy" id="425513"/>
    <lineage>
        <taxon>Bacteria</taxon>
        <taxon>Pseudomonadati</taxon>
        <taxon>Bacteroidota</taxon>
        <taxon>Sphingobacteriia</taxon>
        <taxon>Sphingobacteriales</taxon>
        <taxon>Sphingobacteriaceae</taxon>
        <taxon>Pedobacter</taxon>
    </lineage>
</organism>
<keyword evidence="1" id="KW-0472">Membrane</keyword>
<dbReference type="AlphaFoldDB" id="A0A4R6SY75"/>
<dbReference type="EMBL" id="SNYC01000003">
    <property type="protein sequence ID" value="TDQ10997.1"/>
    <property type="molecule type" value="Genomic_DNA"/>
</dbReference>
<feature type="transmembrane region" description="Helical" evidence="1">
    <location>
        <begin position="56"/>
        <end position="75"/>
    </location>
</feature>
<keyword evidence="1" id="KW-1133">Transmembrane helix</keyword>
<proteinExistence type="predicted"/>
<evidence type="ECO:0000313" key="3">
    <source>
        <dbReference type="Proteomes" id="UP000295620"/>
    </source>
</evidence>
<evidence type="ECO:0000256" key="1">
    <source>
        <dbReference type="SAM" id="Phobius"/>
    </source>
</evidence>
<dbReference type="RefSeq" id="WP_133574116.1">
    <property type="nucleotide sequence ID" value="NZ_SNYC01000003.1"/>
</dbReference>
<evidence type="ECO:0000313" key="2">
    <source>
        <dbReference type="EMBL" id="TDQ10997.1"/>
    </source>
</evidence>
<keyword evidence="1" id="KW-0812">Transmembrane</keyword>
<reference evidence="2 3" key="1">
    <citation type="submission" date="2019-03" db="EMBL/GenBank/DDBJ databases">
        <title>Genomic Encyclopedia of Archaeal and Bacterial Type Strains, Phase II (KMG-II): from individual species to whole genera.</title>
        <authorList>
            <person name="Goeker M."/>
        </authorList>
    </citation>
    <scope>NUCLEOTIDE SEQUENCE [LARGE SCALE GENOMIC DNA]</scope>
    <source>
        <strain evidence="2 3">DSM 19035</strain>
    </source>
</reference>
<dbReference type="OrthoDB" id="1121049at2"/>
<feature type="transmembrane region" description="Helical" evidence="1">
    <location>
        <begin position="33"/>
        <end position="50"/>
    </location>
</feature>
<comment type="caution">
    <text evidence="2">The sequence shown here is derived from an EMBL/GenBank/DDBJ whole genome shotgun (WGS) entry which is preliminary data.</text>
</comment>
<name>A0A4R6SY75_9SPHI</name>
<gene>
    <name evidence="2" type="ORF">ATK78_0109</name>
</gene>